<evidence type="ECO:0000313" key="1">
    <source>
        <dbReference type="EMBL" id="VVN85795.1"/>
    </source>
</evidence>
<evidence type="ECO:0008006" key="3">
    <source>
        <dbReference type="Google" id="ProtNLM"/>
    </source>
</evidence>
<protein>
    <recommendedName>
        <fullName evidence="3">DUF2247 domain-containing protein</fullName>
    </recommendedName>
</protein>
<organism evidence="1 2">
    <name type="scientific">Pseudomonas fluorescens</name>
    <dbReference type="NCBI Taxonomy" id="294"/>
    <lineage>
        <taxon>Bacteria</taxon>
        <taxon>Pseudomonadati</taxon>
        <taxon>Pseudomonadota</taxon>
        <taxon>Gammaproteobacteria</taxon>
        <taxon>Pseudomonadales</taxon>
        <taxon>Pseudomonadaceae</taxon>
        <taxon>Pseudomonas</taxon>
    </lineage>
</organism>
<proteinExistence type="predicted"/>
<evidence type="ECO:0000313" key="2">
    <source>
        <dbReference type="Proteomes" id="UP000325375"/>
    </source>
</evidence>
<dbReference type="Pfam" id="PF10004">
    <property type="entry name" value="DUF2247"/>
    <property type="match status" value="1"/>
</dbReference>
<sequence>MTLLPLNGHYIFSKTPWLNWAQLLFGLDKGYIDEQGVSSYICDSLTNSSPEQAYEIATMAPTEQNSIRVLLQSLANKNSQEEIDVTKPWIFLLLSHLLENKEQFEDPLQIIEELYSDFDYPEEIAPLVRYMPLPDGVEGSENRLYENWKTALSDYKELFSKESH</sequence>
<dbReference type="RefSeq" id="WP_150602253.1">
    <property type="nucleotide sequence ID" value="NZ_CABVHX010000005.1"/>
</dbReference>
<dbReference type="EMBL" id="CABVHX010000005">
    <property type="protein sequence ID" value="VVN85795.1"/>
    <property type="molecule type" value="Genomic_DNA"/>
</dbReference>
<accession>A0A5E7B493</accession>
<reference evidence="1 2" key="1">
    <citation type="submission" date="2019-09" db="EMBL/GenBank/DDBJ databases">
        <authorList>
            <person name="Chandra G."/>
            <person name="Truman W A."/>
        </authorList>
    </citation>
    <scope>NUCLEOTIDE SEQUENCE [LARGE SCALE GENOMIC DNA]</scope>
    <source>
        <strain evidence="1">PS718</strain>
    </source>
</reference>
<name>A0A5E7B493_PSEFL</name>
<dbReference type="InterPro" id="IPR016630">
    <property type="entry name" value="UCP015278"/>
</dbReference>
<gene>
    <name evidence="1" type="ORF">PS718_01480</name>
</gene>
<dbReference type="Proteomes" id="UP000325375">
    <property type="component" value="Unassembled WGS sequence"/>
</dbReference>
<dbReference type="AlphaFoldDB" id="A0A5E7B493"/>